<feature type="compositionally biased region" description="Basic residues" evidence="2">
    <location>
        <begin position="379"/>
        <end position="395"/>
    </location>
</feature>
<keyword evidence="1" id="KW-0175">Coiled coil</keyword>
<keyword evidence="4" id="KW-1185">Reference proteome</keyword>
<comment type="caution">
    <text evidence="3">The sequence shown here is derived from an EMBL/GenBank/DDBJ whole genome shotgun (WGS) entry which is preliminary data.</text>
</comment>
<dbReference type="RefSeq" id="WP_268598852.1">
    <property type="nucleotide sequence ID" value="NZ_JAMDNP010000072.1"/>
</dbReference>
<dbReference type="Proteomes" id="UP001527181">
    <property type="component" value="Unassembled WGS sequence"/>
</dbReference>
<dbReference type="SUPFAM" id="SSF48452">
    <property type="entry name" value="TPR-like"/>
    <property type="match status" value="1"/>
</dbReference>
<feature type="region of interest" description="Disordered" evidence="2">
    <location>
        <begin position="1"/>
        <end position="41"/>
    </location>
</feature>
<evidence type="ECO:0000313" key="3">
    <source>
        <dbReference type="EMBL" id="MCY9764101.1"/>
    </source>
</evidence>
<name>A0ABT4H538_PAEAL</name>
<feature type="coiled-coil region" evidence="1">
    <location>
        <begin position="261"/>
        <end position="330"/>
    </location>
</feature>
<evidence type="ECO:0000313" key="4">
    <source>
        <dbReference type="Proteomes" id="UP001527181"/>
    </source>
</evidence>
<dbReference type="Gene3D" id="1.25.40.10">
    <property type="entry name" value="Tetratricopeptide repeat domain"/>
    <property type="match status" value="1"/>
</dbReference>
<feature type="region of interest" description="Disordered" evidence="2">
    <location>
        <begin position="343"/>
        <end position="395"/>
    </location>
</feature>
<accession>A0ABT4H538</accession>
<gene>
    <name evidence="3" type="ORF">M5X12_26690</name>
</gene>
<dbReference type="EMBL" id="JAMDNP010000072">
    <property type="protein sequence ID" value="MCY9764101.1"/>
    <property type="molecule type" value="Genomic_DNA"/>
</dbReference>
<dbReference type="InterPro" id="IPR011990">
    <property type="entry name" value="TPR-like_helical_dom_sf"/>
</dbReference>
<proteinExistence type="predicted"/>
<feature type="compositionally biased region" description="Polar residues" evidence="2">
    <location>
        <begin position="14"/>
        <end position="34"/>
    </location>
</feature>
<sequence>MTNLNPSDMEGSNLIETSISSDDHPNSLTESNLNSVSVPVSTPPDPFNERFTLAVQLHKDGIAGNAAAVQEAHQILEQLRVDYPDNPLVDAYYGSTMILIARDKTEASDKLKWSNQGLKILDDAVAADPHDSTIRLLRGKSSYNLPEKYFHRTKTVIEDFTLLLNTQSDTLDTDTQLELIYELGEACTRIGRNQDAAAHFRRLQSQTQNSAWQQLSKQKLQALEGKPAFEKIPNNIPTTLLIEATRTVGNALLIWINNEKKKQIAQQKAKERAKKRALQKAKEEAIEKAKERAKKKAEEMALEKERELILEKERQMALEKEREMALEKERQVAIEELRKMALKKSKEKAKPKTKLITKRKGKPLAKPKPKPKAKEVVKPKSRRNQKNKAYRTAIR</sequence>
<protein>
    <submittedName>
        <fullName evidence="3">Uncharacterized protein</fullName>
    </submittedName>
</protein>
<organism evidence="3 4">
    <name type="scientific">Paenibacillus alvei</name>
    <name type="common">Bacillus alvei</name>
    <dbReference type="NCBI Taxonomy" id="44250"/>
    <lineage>
        <taxon>Bacteria</taxon>
        <taxon>Bacillati</taxon>
        <taxon>Bacillota</taxon>
        <taxon>Bacilli</taxon>
        <taxon>Bacillales</taxon>
        <taxon>Paenibacillaceae</taxon>
        <taxon>Paenibacillus</taxon>
    </lineage>
</organism>
<feature type="compositionally biased region" description="Basic residues" evidence="2">
    <location>
        <begin position="343"/>
        <end position="371"/>
    </location>
</feature>
<evidence type="ECO:0000256" key="2">
    <source>
        <dbReference type="SAM" id="MobiDB-lite"/>
    </source>
</evidence>
<evidence type="ECO:0000256" key="1">
    <source>
        <dbReference type="SAM" id="Coils"/>
    </source>
</evidence>
<reference evidence="3 4" key="1">
    <citation type="submission" date="2022-05" db="EMBL/GenBank/DDBJ databases">
        <title>Genome Sequencing of Bee-Associated Microbes.</title>
        <authorList>
            <person name="Dunlap C."/>
        </authorList>
    </citation>
    <scope>NUCLEOTIDE SEQUENCE [LARGE SCALE GENOMIC DNA]</scope>
    <source>
        <strain evidence="3 4">NRRL B-04010</strain>
    </source>
</reference>